<dbReference type="Gene3D" id="3.30.70.100">
    <property type="match status" value="1"/>
</dbReference>
<dbReference type="STRING" id="479435.Kfla_1955"/>
<dbReference type="CDD" id="cd00371">
    <property type="entry name" value="HMA"/>
    <property type="match status" value="1"/>
</dbReference>
<gene>
    <name evidence="1" type="ordered locus">Kfla_1955</name>
</gene>
<dbReference type="InterPro" id="IPR036163">
    <property type="entry name" value="HMA_dom_sf"/>
</dbReference>
<dbReference type="SUPFAM" id="SSF55008">
    <property type="entry name" value="HMA, heavy metal-associated domain"/>
    <property type="match status" value="1"/>
</dbReference>
<organism evidence="1 2">
    <name type="scientific">Kribbella flavida (strain DSM 17836 / JCM 10339 / NBRC 14399)</name>
    <dbReference type="NCBI Taxonomy" id="479435"/>
    <lineage>
        <taxon>Bacteria</taxon>
        <taxon>Bacillati</taxon>
        <taxon>Actinomycetota</taxon>
        <taxon>Actinomycetes</taxon>
        <taxon>Propionibacteriales</taxon>
        <taxon>Kribbellaceae</taxon>
        <taxon>Kribbella</taxon>
    </lineage>
</organism>
<dbReference type="InterPro" id="IPR006121">
    <property type="entry name" value="HMA_dom"/>
</dbReference>
<dbReference type="GO" id="GO:0046872">
    <property type="term" value="F:metal ion binding"/>
    <property type="evidence" value="ECO:0007669"/>
    <property type="project" value="InterPro"/>
</dbReference>
<dbReference type="AlphaFoldDB" id="D2PQR6"/>
<dbReference type="EMBL" id="CP001736">
    <property type="protein sequence ID" value="ADB31049.1"/>
    <property type="molecule type" value="Genomic_DNA"/>
</dbReference>
<dbReference type="Proteomes" id="UP000007967">
    <property type="component" value="Chromosome"/>
</dbReference>
<protein>
    <submittedName>
        <fullName evidence="1">Uncharacterized protein</fullName>
    </submittedName>
</protein>
<evidence type="ECO:0000313" key="1">
    <source>
        <dbReference type="EMBL" id="ADB31049.1"/>
    </source>
</evidence>
<accession>D2PQR6</accession>
<reference evidence="1 2" key="2">
    <citation type="journal article" date="2010" name="Stand. Genomic Sci.">
        <title>Complete genome sequence of Kribbella flavida type strain (IFO 14399).</title>
        <authorList>
            <person name="Pukall R."/>
            <person name="Lapidus A."/>
            <person name="Glavina Del Rio T."/>
            <person name="Copeland A."/>
            <person name="Tice H."/>
            <person name="Cheng J.-F."/>
            <person name="Lucas S."/>
            <person name="Chen F."/>
            <person name="Nolan M."/>
            <person name="LaButti K."/>
            <person name="Pati A."/>
            <person name="Ivanova N."/>
            <person name="Mavrommatis K."/>
            <person name="Mikhailova N."/>
            <person name="Pitluck S."/>
            <person name="Bruce D."/>
            <person name="Goodwin L."/>
            <person name="Land M."/>
            <person name="Hauser L."/>
            <person name="Chang Y.-J."/>
            <person name="Jeffries C.D."/>
            <person name="Chen A."/>
            <person name="Palaniappan K."/>
            <person name="Chain P."/>
            <person name="Rohde M."/>
            <person name="Goeker M."/>
            <person name="Bristow J."/>
            <person name="Eisen J.A."/>
            <person name="Markowitz V."/>
            <person name="Hugenholtz P."/>
            <person name="Kyrpides N.C."/>
            <person name="Klenk H.-P."/>
            <person name="Brettin T."/>
        </authorList>
    </citation>
    <scope>NUCLEOTIDE SEQUENCE [LARGE SCALE GENOMIC DNA]</scope>
    <source>
        <strain evidence="2">DSM 17836 / JCM 10339 / NBRC 14399</strain>
    </source>
</reference>
<sequence length="405" mass="44084">MVGDAVPARVPYDRGAAARILFGLAGGEDFWPQMPEQPARRTIEYREEILRPARGSHLTARQLTYVLRSLQPCPPYLVTSARARITWRDSEGIVNVAHTGPLGAVVPIVAREATLTLWKLLAASTTLAERTARLDRQEAQILAATTTDKTPLDIFRTGVDAAARTLVQHAYLAAQTPYATPAAFARALHAGRIFHAVATTWHWGLQATTYRRGIVPASFVTFADGLRYSVDTTIALRALKDAQLAHARELAQRAQLANVELETLLDSHGTTPSSAAQYAHLREGERPRCLGQVTHQADGHRASVLSGLSQAFVETFVRLLDTVQVEHTAPAGAGTSSGGQVFEVPDMTCSHCTQTITRLLAELGVDPPEFDLVTKKVVAVFGSDEVRDRAFDAIRRRGYTVIPVS</sequence>
<dbReference type="KEGG" id="kfl:Kfla_1955"/>
<dbReference type="HOGENOM" id="CLU_679404_0_0_11"/>
<proteinExistence type="predicted"/>
<keyword evidence="2" id="KW-1185">Reference proteome</keyword>
<dbReference type="eggNOG" id="COG2608">
    <property type="taxonomic scope" value="Bacteria"/>
</dbReference>
<reference evidence="2" key="1">
    <citation type="submission" date="2009-09" db="EMBL/GenBank/DDBJ databases">
        <title>The complete genome of Kribbella flavida DSM 17836.</title>
        <authorList>
            <consortium name="US DOE Joint Genome Institute (JGI-PGF)"/>
            <person name="Lucas S."/>
            <person name="Copeland A."/>
            <person name="Lapidus A."/>
            <person name="Glavina del Rio T."/>
            <person name="Dalin E."/>
            <person name="Tice H."/>
            <person name="Bruce D."/>
            <person name="Goodwin L."/>
            <person name="Pitluck S."/>
            <person name="Kyrpides N."/>
            <person name="Mavromatis K."/>
            <person name="Ivanova N."/>
            <person name="Saunders E."/>
            <person name="Brettin T."/>
            <person name="Detter J.C."/>
            <person name="Han C."/>
            <person name="Larimer F."/>
            <person name="Land M."/>
            <person name="Hauser L."/>
            <person name="Markowitz V."/>
            <person name="Cheng J.-F."/>
            <person name="Hugenholtz P."/>
            <person name="Woyke T."/>
            <person name="Wu D."/>
            <person name="Pukall R."/>
            <person name="Klenk H.-P."/>
            <person name="Eisen J.A."/>
        </authorList>
    </citation>
    <scope>NUCLEOTIDE SEQUENCE [LARGE SCALE GENOMIC DNA]</scope>
    <source>
        <strain evidence="2">DSM 17836 / JCM 10339 / NBRC 14399</strain>
    </source>
</reference>
<name>D2PQR6_KRIFD</name>
<evidence type="ECO:0000313" key="2">
    <source>
        <dbReference type="Proteomes" id="UP000007967"/>
    </source>
</evidence>